<keyword evidence="7" id="KW-1185">Reference proteome</keyword>
<feature type="domain" description="Large ribosomal subunit protein uL15/eL18" evidence="5">
    <location>
        <begin position="73"/>
        <end position="144"/>
    </location>
</feature>
<evidence type="ECO:0000313" key="6">
    <source>
        <dbReference type="EMBL" id="OQS54566.1"/>
    </source>
</evidence>
<keyword evidence="2" id="KW-0689">Ribosomal protein</keyword>
<dbReference type="GO" id="GO:0005634">
    <property type="term" value="C:nucleus"/>
    <property type="evidence" value="ECO:0007669"/>
    <property type="project" value="EnsemblFungi"/>
</dbReference>
<evidence type="ECO:0000256" key="3">
    <source>
        <dbReference type="ARBA" id="ARBA00023274"/>
    </source>
</evidence>
<reference evidence="6 7" key="1">
    <citation type="journal article" date="2017" name="Environ. Microbiol.">
        <title>Decay of the glycolytic pathway and adaptation to intranuclear parasitism within Enterocytozoonidae microsporidia.</title>
        <authorList>
            <person name="Wiredu Boakye D."/>
            <person name="Jaroenlak P."/>
            <person name="Prachumwat A."/>
            <person name="Williams T.A."/>
            <person name="Bateman K.S."/>
            <person name="Itsathitphaisarn O."/>
            <person name="Sritunyalucksana K."/>
            <person name="Paszkiewicz K.H."/>
            <person name="Moore K.A."/>
            <person name="Stentiford G.D."/>
            <person name="Williams B.A."/>
        </authorList>
    </citation>
    <scope>NUCLEOTIDE SEQUENCE [LARGE SCALE GENOMIC DNA]</scope>
    <source>
        <strain evidence="6 7">TH1</strain>
    </source>
</reference>
<dbReference type="GO" id="GO:0022625">
    <property type="term" value="C:cytosolic large ribosomal subunit"/>
    <property type="evidence" value="ECO:0007669"/>
    <property type="project" value="EnsemblFungi"/>
</dbReference>
<dbReference type="GO" id="GO:0003723">
    <property type="term" value="F:RNA binding"/>
    <property type="evidence" value="ECO:0007669"/>
    <property type="project" value="EnsemblFungi"/>
</dbReference>
<feature type="region of interest" description="Disordered" evidence="4">
    <location>
        <begin position="1"/>
        <end position="31"/>
    </location>
</feature>
<name>A0A1W0E5T1_9MICR</name>
<dbReference type="GO" id="GO:0003735">
    <property type="term" value="F:structural constituent of ribosome"/>
    <property type="evidence" value="ECO:0007669"/>
    <property type="project" value="TreeGrafter"/>
</dbReference>
<proteinExistence type="inferred from homology"/>
<organism evidence="6 7">
    <name type="scientific">Ecytonucleospora hepatopenaei</name>
    <dbReference type="NCBI Taxonomy" id="646526"/>
    <lineage>
        <taxon>Eukaryota</taxon>
        <taxon>Fungi</taxon>
        <taxon>Fungi incertae sedis</taxon>
        <taxon>Microsporidia</taxon>
        <taxon>Enterocytozoonidae</taxon>
        <taxon>Ecytonucleospora</taxon>
    </lineage>
</organism>
<sequence length="147" mass="16923">MSDRVKSSRKLRGKVAHGYGRTNKHRKHSGGRGKCGAFKFMKTWYTRYHPDFFGKKGMNMFHIKKNANYRKQISLARIFSLISEEERYKIISNKEACPVIDVREFGYHVVIGGELNFTRPLVVKARYITPNAVSELEKHGGKAVLCD</sequence>
<evidence type="ECO:0000313" key="7">
    <source>
        <dbReference type="Proteomes" id="UP000192758"/>
    </source>
</evidence>
<dbReference type="VEuPathDB" id="MicrosporidiaDB:EHP00_71"/>
<dbReference type="PANTHER" id="PTHR11721:SF3">
    <property type="entry name" value="LARGE RIBOSOMAL SUBUNIT PROTEIN UL15"/>
    <property type="match status" value="1"/>
</dbReference>
<dbReference type="OrthoDB" id="61900at2759"/>
<comment type="similarity">
    <text evidence="1">Belongs to the universal ribosomal protein uL15 family.</text>
</comment>
<dbReference type="SUPFAM" id="SSF52080">
    <property type="entry name" value="Ribosomal proteins L15p and L18e"/>
    <property type="match status" value="1"/>
</dbReference>
<dbReference type="EMBL" id="MNPJ01000019">
    <property type="protein sequence ID" value="OQS54566.1"/>
    <property type="molecule type" value="Genomic_DNA"/>
</dbReference>
<dbReference type="Pfam" id="PF00828">
    <property type="entry name" value="Ribosomal_L27A"/>
    <property type="match status" value="1"/>
</dbReference>
<dbReference type="AlphaFoldDB" id="A0A1W0E5T1"/>
<dbReference type="Gene3D" id="3.100.10.10">
    <property type="match status" value="1"/>
</dbReference>
<comment type="caution">
    <text evidence="6">The sequence shown here is derived from an EMBL/GenBank/DDBJ whole genome shotgun (WGS) entry which is preliminary data.</text>
</comment>
<keyword evidence="3" id="KW-0687">Ribonucleoprotein</keyword>
<dbReference type="Proteomes" id="UP000192758">
    <property type="component" value="Unassembled WGS sequence"/>
</dbReference>
<dbReference type="InterPro" id="IPR036227">
    <property type="entry name" value="Ribosomal_uL15/eL18_sf"/>
</dbReference>
<dbReference type="STRING" id="646526.A0A1W0E5T1"/>
<protein>
    <submittedName>
        <fullName evidence="6">RPL27A</fullName>
    </submittedName>
</protein>
<feature type="compositionally biased region" description="Basic residues" evidence="4">
    <location>
        <begin position="22"/>
        <end position="31"/>
    </location>
</feature>
<evidence type="ECO:0000259" key="5">
    <source>
        <dbReference type="Pfam" id="PF00828"/>
    </source>
</evidence>
<dbReference type="PANTHER" id="PTHR11721">
    <property type="entry name" value="60S RIBOSOMAL PROTEIN L27A"/>
    <property type="match status" value="1"/>
</dbReference>
<accession>A0A1W0E5T1</accession>
<evidence type="ECO:0000256" key="4">
    <source>
        <dbReference type="SAM" id="MobiDB-lite"/>
    </source>
</evidence>
<evidence type="ECO:0000256" key="1">
    <source>
        <dbReference type="ARBA" id="ARBA00007320"/>
    </source>
</evidence>
<dbReference type="InterPro" id="IPR021131">
    <property type="entry name" value="Ribosomal_uL15/eL18"/>
</dbReference>
<gene>
    <name evidence="6" type="primary">RPL27A</name>
    <name evidence="6" type="ORF">EHP00_71</name>
</gene>
<evidence type="ECO:0000256" key="2">
    <source>
        <dbReference type="ARBA" id="ARBA00022980"/>
    </source>
</evidence>